<evidence type="ECO:0000313" key="1">
    <source>
        <dbReference type="EMBL" id="NGO39047.1"/>
    </source>
</evidence>
<sequence>MSHGAQMLQTLRDHRPLLLACEAIGWLHMTGKAHPDFLRHHGGTGTQYDDRDWLNSVSPPFPWDAKLSWLLNEDTPWHARLSSHWPATLTEFIRKHRGRDPGILGLLQAAHGMASGIEKNLPGATSKYLSQDATHMWLVSPFGHPIRNLLADPPPLLQPDGWRELLERIEKLLDELAGLGSSPPLDPEPWWEWREHAIGREGWLRQAFLSTLAETRLPNNDVTLWDQSYVAAALFKSAVAGAVLTGQGFEWANNLKQQTRWRVLTVGLGTRHYEARAVKIGDWVGAQRVIEDFFEQVRKLIEVDLALGSLVYRDDETLAFTFPGERDDETLAFTFPGERDDGKGSFAGDQAECLCAAIQQQIDKLAQSAELETPPLCQLSTSTRSFVPMVAELRKVRDQLTVPIARGWTIPNQTPSSAGTRHVCPVCLVRFNEPPASANTENARKSHPCRVCRERRRGRLDAWLAGEGDTIWISEVADANDRVALLSLSLNLEPWLEGEHVDSLRAQSIAQWRRFNPVLKNSSNPIDAGAPFESLRRYVQGKLSVYDRNDPVLSSLQEGYQHENNWPSFFSKIVEDRADAPEWDRLDDEKRVGWLAHQLFRKLPSPGRVHRFWRTCEAFFDELLERFREIAADHANRWRTRRLLLQPSSGGPGSWENRETYLGRWRGAPFEVVYLAERQAFITISNLARCFEAHEDGDALVQASQEETIYVKGDDQQELPLQVKSVSTPDKVGTYAPVIPLERSPRRFRVLVPLDRATACIETAIAKWQEEFARVWDRMPLRIGVVAFPRLTPFQAVIEAVRNVEAALDRQGSETWRVLACRTREGVTSLSLEHERGQELVVVPTRVPDGREDVFYPYVRVEDGELRAPRDFKHPQGYVYRHMADLRPGDGIFVHPSRIAAVFLDTTARRFEPHDVRPLGEFERMRATWELLVRHAPSMTALQGAWSEIEERSRAWRDPDGRWLPGVKKEWLDLVRAILGDRLNVRGAALESLVEAAGRGTLEWALEWHLTWLKTGLEGAGT</sequence>
<dbReference type="Proteomes" id="UP000477311">
    <property type="component" value="Unassembled WGS sequence"/>
</dbReference>
<dbReference type="InterPro" id="IPR014055">
    <property type="entry name" value="CRISPR-assoc_prot_Csx11"/>
</dbReference>
<comment type="caution">
    <text evidence="1">The sequence shown here is derived from an EMBL/GenBank/DDBJ whole genome shotgun (WGS) entry which is preliminary data.</text>
</comment>
<keyword evidence="2" id="KW-1185">Reference proteome</keyword>
<reference evidence="1 2" key="1">
    <citation type="submission" date="2020-02" db="EMBL/GenBank/DDBJ databases">
        <title>Draft genome sequence of Limisphaera ngatamarikiensis NGM72.4T, a thermophilic Verrucomicrobia grouped in subdivision 3.</title>
        <authorList>
            <person name="Carere C.R."/>
            <person name="Steen J."/>
            <person name="Hugenholtz P."/>
            <person name="Stott M.B."/>
        </authorList>
    </citation>
    <scope>NUCLEOTIDE SEQUENCE [LARGE SCALE GENOMIC DNA]</scope>
    <source>
        <strain evidence="1 2">NGM72.4</strain>
    </source>
</reference>
<organism evidence="1 2">
    <name type="scientific">Limisphaera ngatamarikiensis</name>
    <dbReference type="NCBI Taxonomy" id="1324935"/>
    <lineage>
        <taxon>Bacteria</taxon>
        <taxon>Pseudomonadati</taxon>
        <taxon>Verrucomicrobiota</taxon>
        <taxon>Verrucomicrobiia</taxon>
        <taxon>Limisphaerales</taxon>
        <taxon>Limisphaeraceae</taxon>
        <taxon>Limisphaera</taxon>
    </lineage>
</organism>
<dbReference type="EMBL" id="JAAKYA010000043">
    <property type="protein sequence ID" value="NGO39047.1"/>
    <property type="molecule type" value="Genomic_DNA"/>
</dbReference>
<name>A0A6M1RNN2_9BACT</name>
<dbReference type="RefSeq" id="WP_165106838.1">
    <property type="nucleotide sequence ID" value="NZ_JAAKYA010000043.1"/>
</dbReference>
<protein>
    <submittedName>
        <fullName evidence="1">CRISPR-associated protein Csx11</fullName>
    </submittedName>
</protein>
<proteinExistence type="predicted"/>
<dbReference type="NCBIfam" id="TIGR02682">
    <property type="entry name" value="cas_csx11"/>
    <property type="match status" value="1"/>
</dbReference>
<dbReference type="AlphaFoldDB" id="A0A6M1RNN2"/>
<evidence type="ECO:0000313" key="2">
    <source>
        <dbReference type="Proteomes" id="UP000477311"/>
    </source>
</evidence>
<accession>A0A6M1RNN2</accession>
<gene>
    <name evidence="1" type="ORF">G4L39_06505</name>
</gene>